<gene>
    <name evidence="1" type="ORF">WKW80_29255</name>
</gene>
<keyword evidence="2" id="KW-1185">Reference proteome</keyword>
<dbReference type="RefSeq" id="WP_340367107.1">
    <property type="nucleotide sequence ID" value="NZ_JBBKZV010000029.1"/>
</dbReference>
<protein>
    <submittedName>
        <fullName evidence="1">Polyhydroxyalkanoic acid system family protein</fullName>
    </submittedName>
</protein>
<organism evidence="1 2">
    <name type="scientific">Variovorax humicola</name>
    <dbReference type="NCBI Taxonomy" id="1769758"/>
    <lineage>
        <taxon>Bacteria</taxon>
        <taxon>Pseudomonadati</taxon>
        <taxon>Pseudomonadota</taxon>
        <taxon>Betaproteobacteria</taxon>
        <taxon>Burkholderiales</taxon>
        <taxon>Comamonadaceae</taxon>
        <taxon>Variovorax</taxon>
    </lineage>
</organism>
<proteinExistence type="predicted"/>
<dbReference type="InterPro" id="IPR013433">
    <property type="entry name" value="PHA_gran_rgn"/>
</dbReference>
<evidence type="ECO:0000313" key="2">
    <source>
        <dbReference type="Proteomes" id="UP001363010"/>
    </source>
</evidence>
<name>A0ABU8W973_9BURK</name>
<dbReference type="EMBL" id="JBBKZV010000029">
    <property type="protein sequence ID" value="MEJ8826069.1"/>
    <property type="molecule type" value="Genomic_DNA"/>
</dbReference>
<dbReference type="Pfam" id="PF09650">
    <property type="entry name" value="PHA_gran_rgn"/>
    <property type="match status" value="1"/>
</dbReference>
<accession>A0ABU8W973</accession>
<evidence type="ECO:0000313" key="1">
    <source>
        <dbReference type="EMBL" id="MEJ8826069.1"/>
    </source>
</evidence>
<dbReference type="Proteomes" id="UP001363010">
    <property type="component" value="Unassembled WGS sequence"/>
</dbReference>
<comment type="caution">
    <text evidence="1">The sequence shown here is derived from an EMBL/GenBank/DDBJ whole genome shotgun (WGS) entry which is preliminary data.</text>
</comment>
<reference evidence="1 2" key="1">
    <citation type="submission" date="2024-03" db="EMBL/GenBank/DDBJ databases">
        <title>Novel species of the genus Variovorax.</title>
        <authorList>
            <person name="Liu Q."/>
            <person name="Xin Y.-H."/>
        </authorList>
    </citation>
    <scope>NUCLEOTIDE SEQUENCE [LARGE SCALE GENOMIC DNA]</scope>
    <source>
        <strain evidence="1 2">KACC 18501</strain>
    </source>
</reference>
<sequence>MASPIIVSIPHQLGRAEARRRIEGGFAKIVNLLPGSSAAPNERWDGDRLIFSVVALGQTVSGVIHILDATVTMEIELPSVLRLIASGLKERLQKMGQLLLTKK</sequence>